<protein>
    <submittedName>
        <fullName evidence="3">Uncharacterized protein</fullName>
    </submittedName>
</protein>
<comment type="caution">
    <text evidence="3">The sequence shown here is derived from an EMBL/GenBank/DDBJ whole genome shotgun (WGS) entry which is preliminary data.</text>
</comment>
<evidence type="ECO:0000256" key="2">
    <source>
        <dbReference type="SAM" id="MobiDB-lite"/>
    </source>
</evidence>
<feature type="region of interest" description="Disordered" evidence="2">
    <location>
        <begin position="1"/>
        <end position="23"/>
    </location>
</feature>
<dbReference type="AlphaFoldDB" id="A0A2W1JLS1"/>
<dbReference type="RefSeq" id="WP_233501427.1">
    <property type="nucleotide sequence ID" value="NZ_CAWNWM010000003.1"/>
</dbReference>
<evidence type="ECO:0000313" key="4">
    <source>
        <dbReference type="Proteomes" id="UP000248857"/>
    </source>
</evidence>
<evidence type="ECO:0000313" key="3">
    <source>
        <dbReference type="EMBL" id="PZD74313.1"/>
    </source>
</evidence>
<feature type="compositionally biased region" description="Polar residues" evidence="2">
    <location>
        <begin position="1"/>
        <end position="19"/>
    </location>
</feature>
<name>A0A2W1JLS1_9CYAN</name>
<dbReference type="Proteomes" id="UP000248857">
    <property type="component" value="Unassembled WGS sequence"/>
</dbReference>
<feature type="coiled-coil region" evidence="1">
    <location>
        <begin position="105"/>
        <end position="171"/>
    </location>
</feature>
<keyword evidence="1" id="KW-0175">Coiled coil</keyword>
<accession>A0A2W1JLS1</accession>
<organism evidence="3 4">
    <name type="scientific">Acaryochloris thomasi RCC1774</name>
    <dbReference type="NCBI Taxonomy" id="1764569"/>
    <lineage>
        <taxon>Bacteria</taxon>
        <taxon>Bacillati</taxon>
        <taxon>Cyanobacteriota</taxon>
        <taxon>Cyanophyceae</taxon>
        <taxon>Acaryochloridales</taxon>
        <taxon>Acaryochloridaceae</taxon>
        <taxon>Acaryochloris</taxon>
        <taxon>Acaryochloris thomasi</taxon>
    </lineage>
</organism>
<sequence length="213" mass="24113">MLHQESISLETQTVTNGVPPQSGLTAQQTQGLALQQQLQRLEEVIVLDGLKLPLTQRTIVDEEQLLSQLLAVERSIPDTVRAAEDILKGKEEILSRAHQYAQELIKSAEQRAAQIADELTIIQQAEREAQQLQKQVQSEVEALRQRNISEVERARRQTQQELDAMRQATQAECEQIHREADLYADRVLKDLEVQLGTMLKVINNGRSHLKKSA</sequence>
<dbReference type="SUPFAM" id="SSF58113">
    <property type="entry name" value="Apolipoprotein A-I"/>
    <property type="match status" value="1"/>
</dbReference>
<proteinExistence type="predicted"/>
<reference evidence="3 4" key="1">
    <citation type="journal article" date="2018" name="Sci. Rep.">
        <title>A novel species of the marine cyanobacterium Acaryochloris with a unique pigment content and lifestyle.</title>
        <authorList>
            <person name="Partensky F."/>
            <person name="Six C."/>
            <person name="Ratin M."/>
            <person name="Garczarek L."/>
            <person name="Vaulot D."/>
            <person name="Probert I."/>
            <person name="Calteau A."/>
            <person name="Gourvil P."/>
            <person name="Marie D."/>
            <person name="Grebert T."/>
            <person name="Bouchier C."/>
            <person name="Le Panse S."/>
            <person name="Gachenot M."/>
            <person name="Rodriguez F."/>
            <person name="Garrido J.L."/>
        </authorList>
    </citation>
    <scope>NUCLEOTIDE SEQUENCE [LARGE SCALE GENOMIC DNA]</scope>
    <source>
        <strain evidence="3 4">RCC1774</strain>
    </source>
</reference>
<evidence type="ECO:0000256" key="1">
    <source>
        <dbReference type="SAM" id="Coils"/>
    </source>
</evidence>
<dbReference type="EMBL" id="PQWO01000003">
    <property type="protein sequence ID" value="PZD74313.1"/>
    <property type="molecule type" value="Genomic_DNA"/>
</dbReference>
<keyword evidence="4" id="KW-1185">Reference proteome</keyword>
<gene>
    <name evidence="3" type="ORF">C1752_01395</name>
</gene>